<comment type="caution">
    <text evidence="1">The sequence shown here is derived from an EMBL/GenBank/DDBJ whole genome shotgun (WGS) entry which is preliminary data.</text>
</comment>
<name>A0A7W6G8Z4_9SPHN</name>
<evidence type="ECO:0000313" key="2">
    <source>
        <dbReference type="Proteomes" id="UP000548867"/>
    </source>
</evidence>
<dbReference type="AlphaFoldDB" id="A0A7W6G8Z4"/>
<protein>
    <submittedName>
        <fullName evidence="1">Uncharacterized protein</fullName>
    </submittedName>
</protein>
<dbReference type="EMBL" id="JACIDX010000040">
    <property type="protein sequence ID" value="MBB3957836.1"/>
    <property type="molecule type" value="Genomic_DNA"/>
</dbReference>
<organism evidence="1 2">
    <name type="scientific">Novosphingobium sediminicola</name>
    <dbReference type="NCBI Taxonomy" id="563162"/>
    <lineage>
        <taxon>Bacteria</taxon>
        <taxon>Pseudomonadati</taxon>
        <taxon>Pseudomonadota</taxon>
        <taxon>Alphaproteobacteria</taxon>
        <taxon>Sphingomonadales</taxon>
        <taxon>Sphingomonadaceae</taxon>
        <taxon>Novosphingobium</taxon>
    </lineage>
</organism>
<evidence type="ECO:0000313" key="1">
    <source>
        <dbReference type="EMBL" id="MBB3957836.1"/>
    </source>
</evidence>
<sequence>MREVEAFSYWPDHASAIQGFGGRRRSPDPRYCFHTMYNDVRPGPARYVLQLNGVKASHGELSLRVHAFRPPDDVQISLVAGSRLALEGREGDLSVEVRFVALRGVVYAFYGYFSEDTDIEAAHVHVQLHEYEGDDLDHVIDPPRSALAHDPQRADARPANALIHAGGASIHEPVSQDCTLTQLAALGWREMVEERSPAAVMRFWREQVSLAALPAYGVNLSGLDGVLAGPVSADMKTELGKQPFIIRQVEDPADFARAVSFDDFVDFLLWPEGPKTNADVQQRQAWVEGALNRLKIGGVAIIGLSYRFHNALVSSSAATDHRELSRNEIGQWAMRLIGKGFSVAPLYFAAEDDLVCDDDDFASFALIVQRQ</sequence>
<dbReference type="Proteomes" id="UP000548867">
    <property type="component" value="Unassembled WGS sequence"/>
</dbReference>
<gene>
    <name evidence="1" type="ORF">GGR38_004811</name>
</gene>
<accession>A0A7W6G8Z4</accession>
<proteinExistence type="predicted"/>
<keyword evidence="2" id="KW-1185">Reference proteome</keyword>
<dbReference type="RefSeq" id="WP_221227240.1">
    <property type="nucleotide sequence ID" value="NZ_JACIDX010000040.1"/>
</dbReference>
<reference evidence="1 2" key="1">
    <citation type="submission" date="2020-08" db="EMBL/GenBank/DDBJ databases">
        <title>Genomic Encyclopedia of Type Strains, Phase IV (KMG-IV): sequencing the most valuable type-strain genomes for metagenomic binning, comparative biology and taxonomic classification.</title>
        <authorList>
            <person name="Goeker M."/>
        </authorList>
    </citation>
    <scope>NUCLEOTIDE SEQUENCE [LARGE SCALE GENOMIC DNA]</scope>
    <source>
        <strain evidence="1 2">DSM 27057</strain>
    </source>
</reference>